<evidence type="ECO:0000313" key="7">
    <source>
        <dbReference type="EMBL" id="SHE97676.1"/>
    </source>
</evidence>
<sequence>MIKSAKIPSKKEVWTVICALALFLLLTGLFIGLRIEHLLMAAIYLVLFFVGLPTRKLAVALLPFFIFGISYDWMRICPNYQVNPIDVAGLYNAEKSLFGVMDGGVLVTPCEYFAAHHWVIADIFAGIFYLCWVPVPIAFGIWLYLSKSRNIYLRFAMVFLLVNLIGFVGYYIHPAAPPWYAINYGFEPILNTPGNVAGLSRFDALTGLTVFDSIYGRNANVFAAVPSLHAAYMVVALAYAIVHRCKWYVITLFSIIMVGIWGTAVYSCHHYIIDVLLGISCALLGILIFEKGLMKLGGFRRFFDRYYNYIK</sequence>
<protein>
    <submittedName>
        <fullName evidence="7">PAP2 superfamily protein</fullName>
    </submittedName>
</protein>
<proteinExistence type="predicted"/>
<feature type="transmembrane region" description="Helical" evidence="5">
    <location>
        <begin position="271"/>
        <end position="289"/>
    </location>
</feature>
<dbReference type="RefSeq" id="WP_025074389.1">
    <property type="nucleotide sequence ID" value="NZ_FQVD01000009.1"/>
</dbReference>
<reference evidence="7 8" key="1">
    <citation type="submission" date="2016-11" db="EMBL/GenBank/DDBJ databases">
        <authorList>
            <person name="Jaros S."/>
            <person name="Januszkiewicz K."/>
            <person name="Wedrychowicz H."/>
        </authorList>
    </citation>
    <scope>NUCLEOTIDE SEQUENCE [LARGE SCALE GENOMIC DNA]</scope>
    <source>
        <strain evidence="7 8">DSM 26883</strain>
    </source>
</reference>
<dbReference type="GO" id="GO:0016020">
    <property type="term" value="C:membrane"/>
    <property type="evidence" value="ECO:0007669"/>
    <property type="project" value="UniProtKB-SubCell"/>
</dbReference>
<evidence type="ECO:0000313" key="8">
    <source>
        <dbReference type="Proteomes" id="UP000184436"/>
    </source>
</evidence>
<dbReference type="InterPro" id="IPR052185">
    <property type="entry name" value="IPC_Synthase-Related"/>
</dbReference>
<dbReference type="STRING" id="871325.SAMN05444349_10926"/>
<dbReference type="AlphaFoldDB" id="A0A1M4XWF8"/>
<feature type="domain" description="Inositolphosphotransferase Aur1/Ipt1" evidence="6">
    <location>
        <begin position="113"/>
        <end position="287"/>
    </location>
</feature>
<comment type="subcellular location">
    <subcellularLocation>
        <location evidence="1">Membrane</location>
        <topology evidence="1">Multi-pass membrane protein</topology>
    </subcellularLocation>
</comment>
<feature type="transmembrane region" description="Helical" evidence="5">
    <location>
        <begin position="221"/>
        <end position="240"/>
    </location>
</feature>
<dbReference type="PANTHER" id="PTHR31310:SF7">
    <property type="entry name" value="PA-PHOSPHATASE RELATED-FAMILY PROTEIN DDB_G0268928"/>
    <property type="match status" value="1"/>
</dbReference>
<feature type="transmembrane region" description="Helical" evidence="5">
    <location>
        <begin position="152"/>
        <end position="172"/>
    </location>
</feature>
<dbReference type="Pfam" id="PF14378">
    <property type="entry name" value="PAP2_3"/>
    <property type="match status" value="1"/>
</dbReference>
<evidence type="ECO:0000259" key="6">
    <source>
        <dbReference type="Pfam" id="PF14378"/>
    </source>
</evidence>
<feature type="transmembrane region" description="Helical" evidence="5">
    <location>
        <begin position="37"/>
        <end position="52"/>
    </location>
</feature>
<keyword evidence="8" id="KW-1185">Reference proteome</keyword>
<gene>
    <name evidence="7" type="ORF">SAMN05444349_10926</name>
</gene>
<dbReference type="Proteomes" id="UP000184436">
    <property type="component" value="Unassembled WGS sequence"/>
</dbReference>
<evidence type="ECO:0000256" key="4">
    <source>
        <dbReference type="ARBA" id="ARBA00023136"/>
    </source>
</evidence>
<evidence type="ECO:0000256" key="2">
    <source>
        <dbReference type="ARBA" id="ARBA00022692"/>
    </source>
</evidence>
<organism evidence="7 8">
    <name type="scientific">Bacteroides faecichinchillae</name>
    <dbReference type="NCBI Taxonomy" id="871325"/>
    <lineage>
        <taxon>Bacteria</taxon>
        <taxon>Pseudomonadati</taxon>
        <taxon>Bacteroidota</taxon>
        <taxon>Bacteroidia</taxon>
        <taxon>Bacteroidales</taxon>
        <taxon>Bacteroidaceae</taxon>
        <taxon>Bacteroides</taxon>
    </lineage>
</organism>
<accession>A0A1M4XWF8</accession>
<feature type="transmembrane region" description="Helical" evidence="5">
    <location>
        <begin position="247"/>
        <end position="265"/>
    </location>
</feature>
<dbReference type="InterPro" id="IPR026841">
    <property type="entry name" value="Aur1/Ipt1"/>
</dbReference>
<feature type="transmembrane region" description="Helical" evidence="5">
    <location>
        <begin position="123"/>
        <end position="145"/>
    </location>
</feature>
<evidence type="ECO:0000256" key="5">
    <source>
        <dbReference type="SAM" id="Phobius"/>
    </source>
</evidence>
<dbReference type="CDD" id="cd03386">
    <property type="entry name" value="PAP2_Aur1_like"/>
    <property type="match status" value="1"/>
</dbReference>
<feature type="transmembrane region" description="Helical" evidence="5">
    <location>
        <begin position="57"/>
        <end position="74"/>
    </location>
</feature>
<evidence type="ECO:0000256" key="1">
    <source>
        <dbReference type="ARBA" id="ARBA00004141"/>
    </source>
</evidence>
<keyword evidence="2 5" id="KW-0812">Transmembrane</keyword>
<evidence type="ECO:0000256" key="3">
    <source>
        <dbReference type="ARBA" id="ARBA00022989"/>
    </source>
</evidence>
<feature type="transmembrane region" description="Helical" evidence="5">
    <location>
        <begin position="12"/>
        <end position="31"/>
    </location>
</feature>
<name>A0A1M4XWF8_9BACE</name>
<dbReference type="PANTHER" id="PTHR31310">
    <property type="match status" value="1"/>
</dbReference>
<keyword evidence="3 5" id="KW-1133">Transmembrane helix</keyword>
<dbReference type="EMBL" id="FQVD01000009">
    <property type="protein sequence ID" value="SHE97676.1"/>
    <property type="molecule type" value="Genomic_DNA"/>
</dbReference>
<keyword evidence="4 5" id="KW-0472">Membrane</keyword>